<gene>
    <name evidence="2" type="ORF">SBRCBS47491_006537</name>
</gene>
<proteinExistence type="predicted"/>
<dbReference type="EMBL" id="CAWUHC010000065">
    <property type="protein sequence ID" value="CAK7227345.1"/>
    <property type="molecule type" value="Genomic_DNA"/>
</dbReference>
<feature type="region of interest" description="Disordered" evidence="1">
    <location>
        <begin position="37"/>
        <end position="60"/>
    </location>
</feature>
<accession>A0ABP0C872</accession>
<reference evidence="2 3" key="1">
    <citation type="submission" date="2024-01" db="EMBL/GenBank/DDBJ databases">
        <authorList>
            <person name="Allen C."/>
            <person name="Tagirdzhanova G."/>
        </authorList>
    </citation>
    <scope>NUCLEOTIDE SEQUENCE [LARGE SCALE GENOMIC DNA]</scope>
</reference>
<sequence length="60" mass="6729">MLEDEDEETMDAEETLEEVLLEEEITLLDDALEDAMCEADEDDNEVAEKDDDGDGDGTME</sequence>
<evidence type="ECO:0000256" key="1">
    <source>
        <dbReference type="SAM" id="MobiDB-lite"/>
    </source>
</evidence>
<evidence type="ECO:0000313" key="2">
    <source>
        <dbReference type="EMBL" id="CAK7227345.1"/>
    </source>
</evidence>
<keyword evidence="3" id="KW-1185">Reference proteome</keyword>
<protein>
    <submittedName>
        <fullName evidence="2">Uncharacterized protein</fullName>
    </submittedName>
</protein>
<name>A0ABP0C872_9PEZI</name>
<organism evidence="2 3">
    <name type="scientific">Sporothrix bragantina</name>
    <dbReference type="NCBI Taxonomy" id="671064"/>
    <lineage>
        <taxon>Eukaryota</taxon>
        <taxon>Fungi</taxon>
        <taxon>Dikarya</taxon>
        <taxon>Ascomycota</taxon>
        <taxon>Pezizomycotina</taxon>
        <taxon>Sordariomycetes</taxon>
        <taxon>Sordariomycetidae</taxon>
        <taxon>Ophiostomatales</taxon>
        <taxon>Ophiostomataceae</taxon>
        <taxon>Sporothrix</taxon>
    </lineage>
</organism>
<evidence type="ECO:0000313" key="3">
    <source>
        <dbReference type="Proteomes" id="UP001642406"/>
    </source>
</evidence>
<comment type="caution">
    <text evidence="2">The sequence shown here is derived from an EMBL/GenBank/DDBJ whole genome shotgun (WGS) entry which is preliminary data.</text>
</comment>
<dbReference type="Proteomes" id="UP001642406">
    <property type="component" value="Unassembled WGS sequence"/>
</dbReference>